<comment type="caution">
    <text evidence="1">The sequence shown here is derived from an EMBL/GenBank/DDBJ whole genome shotgun (WGS) entry which is preliminary data.</text>
</comment>
<protein>
    <recommendedName>
        <fullName evidence="3">XRE family transcriptional regulator</fullName>
    </recommendedName>
</protein>
<evidence type="ECO:0008006" key="3">
    <source>
        <dbReference type="Google" id="ProtNLM"/>
    </source>
</evidence>
<accession>A0ABR9K673</accession>
<name>A0ABR9K673_9ACTN</name>
<organism evidence="1 2">
    <name type="scientific">Nonomuraea africana</name>
    <dbReference type="NCBI Taxonomy" id="46171"/>
    <lineage>
        <taxon>Bacteria</taxon>
        <taxon>Bacillati</taxon>
        <taxon>Actinomycetota</taxon>
        <taxon>Actinomycetes</taxon>
        <taxon>Streptosporangiales</taxon>
        <taxon>Streptosporangiaceae</taxon>
        <taxon>Nonomuraea</taxon>
    </lineage>
</organism>
<dbReference type="RefSeq" id="WP_192773119.1">
    <property type="nucleotide sequence ID" value="NZ_BAAASY010000019.1"/>
</dbReference>
<dbReference type="Proteomes" id="UP000661607">
    <property type="component" value="Unassembled WGS sequence"/>
</dbReference>
<gene>
    <name evidence="1" type="ORF">H4W81_000292</name>
</gene>
<dbReference type="EMBL" id="JADBEF010000001">
    <property type="protein sequence ID" value="MBE1557513.1"/>
    <property type="molecule type" value="Genomic_DNA"/>
</dbReference>
<evidence type="ECO:0000313" key="2">
    <source>
        <dbReference type="Proteomes" id="UP000661607"/>
    </source>
</evidence>
<proteinExistence type="predicted"/>
<sequence length="293" mass="32128">MAHSFHQALSAAIEARGLTLERLRAHLAEQGHTVSAATLSGWQRGRIRPGRHRSVRAIAGLETILGLPEYSLVSLIGPPRQAGAATPGKPVAHEQLCPAGPSVRPLLAGLGGEQRPLLRTLTCHDHIVVGERRDERLVRTTLTLKSVGSGVDRYVAIHYNEHGRPPHDLHVNACQIGEVRTDPANGLVAAELLFDRPLAAGETYVLDYTFSYRPPGPPADCRYRWFRQWAGFYLLTVEFTRPAIPAKLYRTWQPSGTAPLVSLAPIRLIAGTSAHIAETDQRPGLAGLRWEWS</sequence>
<reference evidence="1 2" key="1">
    <citation type="submission" date="2020-10" db="EMBL/GenBank/DDBJ databases">
        <title>Sequencing the genomes of 1000 actinobacteria strains.</title>
        <authorList>
            <person name="Klenk H.-P."/>
        </authorList>
    </citation>
    <scope>NUCLEOTIDE SEQUENCE [LARGE SCALE GENOMIC DNA]</scope>
    <source>
        <strain evidence="1 2">DSM 43748</strain>
    </source>
</reference>
<evidence type="ECO:0000313" key="1">
    <source>
        <dbReference type="EMBL" id="MBE1557513.1"/>
    </source>
</evidence>
<keyword evidence="2" id="KW-1185">Reference proteome</keyword>